<dbReference type="GO" id="GO:0000930">
    <property type="term" value="C:gamma-tubulin complex"/>
    <property type="evidence" value="ECO:0007669"/>
    <property type="project" value="TreeGrafter"/>
</dbReference>
<organism evidence="9 10">
    <name type="scientific">Clonorchis sinensis</name>
    <name type="common">Chinese liver fluke</name>
    <dbReference type="NCBI Taxonomy" id="79923"/>
    <lineage>
        <taxon>Eukaryota</taxon>
        <taxon>Metazoa</taxon>
        <taxon>Spiralia</taxon>
        <taxon>Lophotrochozoa</taxon>
        <taxon>Platyhelminthes</taxon>
        <taxon>Trematoda</taxon>
        <taxon>Digenea</taxon>
        <taxon>Opisthorchiida</taxon>
        <taxon>Opisthorchiata</taxon>
        <taxon>Opisthorchiidae</taxon>
        <taxon>Clonorchis</taxon>
    </lineage>
</organism>
<keyword evidence="3 6" id="KW-0963">Cytoplasm</keyword>
<keyword evidence="4 6" id="KW-0493">Microtubule</keyword>
<evidence type="ECO:0000256" key="4">
    <source>
        <dbReference type="ARBA" id="ARBA00022701"/>
    </source>
</evidence>
<evidence type="ECO:0000256" key="3">
    <source>
        <dbReference type="ARBA" id="ARBA00022490"/>
    </source>
</evidence>
<dbReference type="PANTHER" id="PTHR19302:SF27">
    <property type="entry name" value="GAMMA-TUBULIN COMPLEX COMPONENT 4"/>
    <property type="match status" value="1"/>
</dbReference>
<evidence type="ECO:0000256" key="2">
    <source>
        <dbReference type="ARBA" id="ARBA00010337"/>
    </source>
</evidence>
<evidence type="ECO:0000256" key="5">
    <source>
        <dbReference type="ARBA" id="ARBA00023212"/>
    </source>
</evidence>
<name>H2KVF9_CLOSI</name>
<dbReference type="GO" id="GO:0051011">
    <property type="term" value="F:microtubule minus-end binding"/>
    <property type="evidence" value="ECO:0007669"/>
    <property type="project" value="TreeGrafter"/>
</dbReference>
<feature type="domain" description="Gamma tubulin complex component protein N-terminal" evidence="8">
    <location>
        <begin position="2"/>
        <end position="343"/>
    </location>
</feature>
<dbReference type="GO" id="GO:0031122">
    <property type="term" value="P:cytoplasmic microtubule organization"/>
    <property type="evidence" value="ECO:0007669"/>
    <property type="project" value="TreeGrafter"/>
</dbReference>
<protein>
    <recommendedName>
        <fullName evidence="6">Gamma-tubulin complex component</fullName>
    </recommendedName>
</protein>
<accession>H2KVF9</accession>
<evidence type="ECO:0000256" key="1">
    <source>
        <dbReference type="ARBA" id="ARBA00004267"/>
    </source>
</evidence>
<evidence type="ECO:0000313" key="10">
    <source>
        <dbReference type="Proteomes" id="UP000008909"/>
    </source>
</evidence>
<proteinExistence type="inferred from homology"/>
<dbReference type="EMBL" id="DF144551">
    <property type="protein sequence ID" value="GAA29776.2"/>
    <property type="molecule type" value="Genomic_DNA"/>
</dbReference>
<dbReference type="Pfam" id="PF04130">
    <property type="entry name" value="GCP_C_terminal"/>
    <property type="match status" value="1"/>
</dbReference>
<dbReference type="GO" id="GO:0051321">
    <property type="term" value="P:meiotic cell cycle"/>
    <property type="evidence" value="ECO:0007669"/>
    <property type="project" value="TreeGrafter"/>
</dbReference>
<evidence type="ECO:0000313" key="9">
    <source>
        <dbReference type="EMBL" id="GAA29776.2"/>
    </source>
</evidence>
<dbReference type="Pfam" id="PF17681">
    <property type="entry name" value="GCP_N_terminal"/>
    <property type="match status" value="1"/>
</dbReference>
<keyword evidence="10" id="KW-1185">Reference proteome</keyword>
<evidence type="ECO:0000256" key="6">
    <source>
        <dbReference type="RuleBase" id="RU363050"/>
    </source>
</evidence>
<gene>
    <name evidence="9" type="ORF">CLF_112206</name>
</gene>
<dbReference type="GO" id="GO:0051225">
    <property type="term" value="P:spindle assembly"/>
    <property type="evidence" value="ECO:0007669"/>
    <property type="project" value="TreeGrafter"/>
</dbReference>
<dbReference type="InterPro" id="IPR041470">
    <property type="entry name" value="GCP_N"/>
</dbReference>
<dbReference type="GO" id="GO:0005874">
    <property type="term" value="C:microtubule"/>
    <property type="evidence" value="ECO:0007669"/>
    <property type="project" value="UniProtKB-KW"/>
</dbReference>
<evidence type="ECO:0000259" key="7">
    <source>
        <dbReference type="Pfam" id="PF04130"/>
    </source>
</evidence>
<reference evidence="9" key="1">
    <citation type="journal article" date="2011" name="Genome Biol.">
        <title>The draft genome of the carcinogenic human liver fluke Clonorchis sinensis.</title>
        <authorList>
            <person name="Wang X."/>
            <person name="Chen W."/>
            <person name="Huang Y."/>
            <person name="Sun J."/>
            <person name="Men J."/>
            <person name="Liu H."/>
            <person name="Luo F."/>
            <person name="Guo L."/>
            <person name="Lv X."/>
            <person name="Deng C."/>
            <person name="Zhou C."/>
            <person name="Fan Y."/>
            <person name="Li X."/>
            <person name="Huang L."/>
            <person name="Hu Y."/>
            <person name="Liang C."/>
            <person name="Hu X."/>
            <person name="Xu J."/>
            <person name="Yu X."/>
        </authorList>
    </citation>
    <scope>NUCLEOTIDE SEQUENCE [LARGE SCALE GENOMIC DNA]</scope>
    <source>
        <strain evidence="9">Henan</strain>
    </source>
</reference>
<evidence type="ECO:0000259" key="8">
    <source>
        <dbReference type="Pfam" id="PF17681"/>
    </source>
</evidence>
<dbReference type="GO" id="GO:0043015">
    <property type="term" value="F:gamma-tubulin binding"/>
    <property type="evidence" value="ECO:0007669"/>
    <property type="project" value="InterPro"/>
</dbReference>
<dbReference type="GO" id="GO:0000278">
    <property type="term" value="P:mitotic cell cycle"/>
    <property type="evidence" value="ECO:0007669"/>
    <property type="project" value="TreeGrafter"/>
</dbReference>
<sequence length="816" mass="91261">MLQELLLALYGVPGATFVETSSPTAEDSHAFVVETELVPVSENLPFVSQGELSLQSDLLKLGSCYRHLEHFIRRHAGPHYSLYFSALACGLDDALAAYRQSLVCLESEVLSNPDLSVAHFAYRLHSYKLLLPFLADLAQKIESLNEKEKAVHHRLGCRLLDILVLSAPVGLPGPRLAVRQLVARAMRIFCRQLHSWLVYGRLHDPHDEFFVQCSTRVTEDTLKRSSTDDQFQFGDANSFTLVVDRIPSFLPASFATHVLSVGEAINHTIRDNSQPDFLSELEQRFGPRFTELSKVWELVSKSAGDEDEQAGIESLIDLNPLLSLVTDIRTFVSHRVWQLVVKEHGLTKYLVSVKEVALLGRGELFLAFVDQLNSLSDLDPLANTSDTVPIEGIKSLFCRGILDRPPPRNADEAQALEYDVQTAFLAAARAIGLDDDELDARFKFTISADPSDADGVPTEEQTAWDRLHLQLVVPQTLRMVFSKQVCRGYDKLFRYLATIRRTQIALQHYWAEQTSLWRCICAPQQFSRILPRKDNPNEKNQMNSLQRQSIIDRRLLVRNAMAFFVESLQCFLQIDVIDSQFSYLSNRIQTDEDIDSVLAAHEAFLAGLQAQALLFHPAAKPCIMQLLSVCRRFVLAAAAAAAMTDNSGSQLSETEDRLVYDFHQVSSTLFQCLSSSESTGAKSSIGLEDVGTKRYDQPAGPRADLSQLLLRLDFNHFYSDSRGSFRPWSRGGGGSCASKASKIGLFRRNGVNIRVRIAKWLRCETAVRKAHSANPILAFRMPLAKLQQPDSISSLMLLFIIQVIGYTSYSMTGLSG</sequence>
<dbReference type="InterPro" id="IPR040457">
    <property type="entry name" value="GCP_C"/>
</dbReference>
<dbReference type="Gene3D" id="1.20.120.1900">
    <property type="entry name" value="Gamma-tubulin complex, C-terminal domain"/>
    <property type="match status" value="1"/>
</dbReference>
<comment type="similarity">
    <text evidence="2 6">Belongs to the TUBGCP family.</text>
</comment>
<dbReference type="InterPro" id="IPR042241">
    <property type="entry name" value="GCP_C_sf"/>
</dbReference>
<dbReference type="GO" id="GO:0007020">
    <property type="term" value="P:microtubule nucleation"/>
    <property type="evidence" value="ECO:0007669"/>
    <property type="project" value="InterPro"/>
</dbReference>
<dbReference type="InterPro" id="IPR007259">
    <property type="entry name" value="GCP"/>
</dbReference>
<dbReference type="AlphaFoldDB" id="H2KVF9"/>
<dbReference type="PANTHER" id="PTHR19302">
    <property type="entry name" value="GAMMA TUBULIN COMPLEX PROTEIN"/>
    <property type="match status" value="1"/>
</dbReference>
<feature type="domain" description="Gamma tubulin complex component C-terminal" evidence="7">
    <location>
        <begin position="347"/>
        <end position="718"/>
    </location>
</feature>
<keyword evidence="5 6" id="KW-0206">Cytoskeleton</keyword>
<comment type="subcellular location">
    <subcellularLocation>
        <location evidence="1 6">Cytoplasm</location>
        <location evidence="1 6">Cytoskeleton</location>
        <location evidence="1 6">Microtubule organizing center</location>
    </subcellularLocation>
</comment>
<dbReference type="Proteomes" id="UP000008909">
    <property type="component" value="Unassembled WGS sequence"/>
</dbReference>
<dbReference type="GO" id="GO:0000922">
    <property type="term" value="C:spindle pole"/>
    <property type="evidence" value="ECO:0007669"/>
    <property type="project" value="InterPro"/>
</dbReference>